<evidence type="ECO:0000256" key="1">
    <source>
        <dbReference type="SAM" id="MobiDB-lite"/>
    </source>
</evidence>
<reference evidence="3 4" key="1">
    <citation type="submission" date="2014-06" db="EMBL/GenBank/DDBJ databases">
        <title>Evolutionary Origins and Diversification of the Mycorrhizal Mutualists.</title>
        <authorList>
            <consortium name="DOE Joint Genome Institute"/>
            <consortium name="Mycorrhizal Genomics Consortium"/>
            <person name="Kohler A."/>
            <person name="Kuo A."/>
            <person name="Nagy L.G."/>
            <person name="Floudas D."/>
            <person name="Copeland A."/>
            <person name="Barry K.W."/>
            <person name="Cichocki N."/>
            <person name="Veneault-Fourrey C."/>
            <person name="LaButti K."/>
            <person name="Lindquist E.A."/>
            <person name="Lipzen A."/>
            <person name="Lundell T."/>
            <person name="Morin E."/>
            <person name="Murat C."/>
            <person name="Riley R."/>
            <person name="Ohm R."/>
            <person name="Sun H."/>
            <person name="Tunlid A."/>
            <person name="Henrissat B."/>
            <person name="Grigoriev I.V."/>
            <person name="Hibbett D.S."/>
            <person name="Martin F."/>
        </authorList>
    </citation>
    <scope>NUCLEOTIDE SEQUENCE [LARGE SCALE GENOMIC DNA]</scope>
    <source>
        <strain evidence="3 4">SS14</strain>
    </source>
</reference>
<name>A0A0C9VPC5_SPHS4</name>
<feature type="region of interest" description="Disordered" evidence="1">
    <location>
        <begin position="1"/>
        <end position="42"/>
    </location>
</feature>
<dbReference type="HOGENOM" id="CLU_063793_1_0_1"/>
<keyword evidence="4" id="KW-1185">Reference proteome</keyword>
<dbReference type="EMBL" id="KN837148">
    <property type="protein sequence ID" value="KIJ39985.1"/>
    <property type="molecule type" value="Genomic_DNA"/>
</dbReference>
<dbReference type="Proteomes" id="UP000054279">
    <property type="component" value="Unassembled WGS sequence"/>
</dbReference>
<dbReference type="PANTHER" id="PTHR47072">
    <property type="match status" value="1"/>
</dbReference>
<gene>
    <name evidence="3" type="ORF">M422DRAFT_257297</name>
</gene>
<evidence type="ECO:0000313" key="4">
    <source>
        <dbReference type="Proteomes" id="UP000054279"/>
    </source>
</evidence>
<feature type="compositionally biased region" description="Basic residues" evidence="1">
    <location>
        <begin position="29"/>
        <end position="38"/>
    </location>
</feature>
<accession>A0A0C9VPC5</accession>
<dbReference type="Pfam" id="PF12776">
    <property type="entry name" value="Myb_DNA-bind_3"/>
    <property type="match status" value="1"/>
</dbReference>
<proteinExistence type="predicted"/>
<evidence type="ECO:0000313" key="3">
    <source>
        <dbReference type="EMBL" id="KIJ39985.1"/>
    </source>
</evidence>
<feature type="domain" description="Myb/SANT-like" evidence="2">
    <location>
        <begin position="37"/>
        <end position="85"/>
    </location>
</feature>
<dbReference type="OrthoDB" id="76215at2759"/>
<sequence>MSSNSSSLSEDEDTKPLSPTKSKNAKYDQKKKKKKREKAKWSAAEDADLLKGDYAMVKKLCGLSGFGWDDAKMVVTASPEVWDKYLEKHTKWWNKSFPLYDAMAELVDKVLATGSQVFQTQSIQCSSDGPDEAMTVNELDSEVEEIKEIKKGREEQFTGPDAINALAGSVASLAEAIVDSDKALGVSPSLDPSPVRRTKAYQCAEDEEGLSDTDLVDEAKIFGDTKIADTYLAFKKKTVRAHWLRHKLNALNASS</sequence>
<dbReference type="PANTHER" id="PTHR47072:SF4">
    <property type="entry name" value="MYB_SANT-LIKE DOMAIN-CONTAINING PROTEIN"/>
    <property type="match status" value="1"/>
</dbReference>
<organism evidence="3 4">
    <name type="scientific">Sphaerobolus stellatus (strain SS14)</name>
    <dbReference type="NCBI Taxonomy" id="990650"/>
    <lineage>
        <taxon>Eukaryota</taxon>
        <taxon>Fungi</taxon>
        <taxon>Dikarya</taxon>
        <taxon>Basidiomycota</taxon>
        <taxon>Agaricomycotina</taxon>
        <taxon>Agaricomycetes</taxon>
        <taxon>Phallomycetidae</taxon>
        <taxon>Geastrales</taxon>
        <taxon>Sphaerobolaceae</taxon>
        <taxon>Sphaerobolus</taxon>
    </lineage>
</organism>
<evidence type="ECO:0000259" key="2">
    <source>
        <dbReference type="Pfam" id="PF12776"/>
    </source>
</evidence>
<dbReference type="InterPro" id="IPR024752">
    <property type="entry name" value="Myb/SANT-like_dom"/>
</dbReference>
<dbReference type="AlphaFoldDB" id="A0A0C9VPC5"/>
<protein>
    <submittedName>
        <fullName evidence="3">Unplaced genomic scaffold SPHSTscaffold_73, whole genome shotgun sequence</fullName>
    </submittedName>
</protein>